<evidence type="ECO:0000313" key="3">
    <source>
        <dbReference type="Proteomes" id="UP001268577"/>
    </source>
</evidence>
<protein>
    <submittedName>
        <fullName evidence="2">Uncharacterized protein</fullName>
    </submittedName>
</protein>
<dbReference type="Proteomes" id="UP001268577">
    <property type="component" value="Unassembled WGS sequence"/>
</dbReference>
<organism evidence="2 3">
    <name type="scientific">Vagococcus carniphilus</name>
    <dbReference type="NCBI Taxonomy" id="218144"/>
    <lineage>
        <taxon>Bacteria</taxon>
        <taxon>Bacillati</taxon>
        <taxon>Bacillota</taxon>
        <taxon>Bacilli</taxon>
        <taxon>Lactobacillales</taxon>
        <taxon>Enterococcaceae</taxon>
        <taxon>Vagococcus</taxon>
    </lineage>
</organism>
<dbReference type="EMBL" id="JARQBZ010000014">
    <property type="protein sequence ID" value="MDT2834153.1"/>
    <property type="molecule type" value="Genomic_DNA"/>
</dbReference>
<comment type="caution">
    <text evidence="2">The sequence shown here is derived from an EMBL/GenBank/DDBJ whole genome shotgun (WGS) entry which is preliminary data.</text>
</comment>
<feature type="transmembrane region" description="Helical" evidence="1">
    <location>
        <begin position="6"/>
        <end position="26"/>
    </location>
</feature>
<proteinExistence type="predicted"/>
<feature type="transmembrane region" description="Helical" evidence="1">
    <location>
        <begin position="46"/>
        <end position="62"/>
    </location>
</feature>
<reference evidence="2" key="1">
    <citation type="submission" date="2023-03" db="EMBL/GenBank/DDBJ databases">
        <authorList>
            <person name="Shen W."/>
            <person name="Cai J."/>
        </authorList>
    </citation>
    <scope>NUCLEOTIDE SEQUENCE</scope>
    <source>
        <strain evidence="2">P96-3</strain>
    </source>
</reference>
<dbReference type="RefSeq" id="WP_311985322.1">
    <property type="nucleotide sequence ID" value="NZ_JARQBZ010000014.1"/>
</dbReference>
<accession>A0AAW8U3N6</accession>
<name>A0AAW8U3N6_9ENTE</name>
<keyword evidence="1" id="KW-1133">Transmembrane helix</keyword>
<gene>
    <name evidence="2" type="ORF">P7H70_08785</name>
</gene>
<evidence type="ECO:0000313" key="2">
    <source>
        <dbReference type="EMBL" id="MDT2834153.1"/>
    </source>
</evidence>
<sequence>MIYDTMSGIKLVGFITSLSGIILIGIGKKMPIIRLFFKDRSMIYQLFYGSILFFIGLAILFFT</sequence>
<evidence type="ECO:0000256" key="1">
    <source>
        <dbReference type="SAM" id="Phobius"/>
    </source>
</evidence>
<keyword evidence="1" id="KW-0472">Membrane</keyword>
<keyword evidence="1" id="KW-0812">Transmembrane</keyword>
<dbReference type="AlphaFoldDB" id="A0AAW8U3N6"/>